<proteinExistence type="predicted"/>
<name>F5XFU2_MICPN</name>
<evidence type="ECO:0008006" key="3">
    <source>
        <dbReference type="Google" id="ProtNLM"/>
    </source>
</evidence>
<evidence type="ECO:0000313" key="2">
    <source>
        <dbReference type="Proteomes" id="UP000007947"/>
    </source>
</evidence>
<gene>
    <name evidence="1" type="ordered locus">MLP_24850</name>
</gene>
<dbReference type="AlphaFoldDB" id="F5XFU2"/>
<dbReference type="Proteomes" id="UP000007947">
    <property type="component" value="Chromosome"/>
</dbReference>
<dbReference type="EMBL" id="AP012204">
    <property type="protein sequence ID" value="BAK35499.1"/>
    <property type="molecule type" value="Genomic_DNA"/>
</dbReference>
<keyword evidence="2" id="KW-1185">Reference proteome</keyword>
<evidence type="ECO:0000313" key="1">
    <source>
        <dbReference type="EMBL" id="BAK35499.1"/>
    </source>
</evidence>
<organism evidence="1 2">
    <name type="scientific">Microlunatus phosphovorus (strain ATCC 700054 / DSM 10555 / JCM 9379 / NBRC 101784 / NCIMB 13414 / VKM Ac-1990 / NM-1)</name>
    <dbReference type="NCBI Taxonomy" id="1032480"/>
    <lineage>
        <taxon>Bacteria</taxon>
        <taxon>Bacillati</taxon>
        <taxon>Actinomycetota</taxon>
        <taxon>Actinomycetes</taxon>
        <taxon>Propionibacteriales</taxon>
        <taxon>Propionibacteriaceae</taxon>
        <taxon>Microlunatus</taxon>
    </lineage>
</organism>
<dbReference type="KEGG" id="mph:MLP_24850"/>
<dbReference type="HOGENOM" id="CLU_2771285_0_0_11"/>
<protein>
    <recommendedName>
        <fullName evidence="3">S1 motif domain-containing protein</fullName>
    </recommendedName>
</protein>
<sequence length="69" mass="7000">MAALKPGDVLVAVVTKVTSGLIVVTAQGMRGIIPGSVGTGVKVGDRLKIRVVDLKSDGKEFIAARLGVA</sequence>
<dbReference type="SUPFAM" id="SSF50249">
    <property type="entry name" value="Nucleic acid-binding proteins"/>
    <property type="match status" value="1"/>
</dbReference>
<dbReference type="InterPro" id="IPR012340">
    <property type="entry name" value="NA-bd_OB-fold"/>
</dbReference>
<accession>F5XFU2</accession>
<reference evidence="1 2" key="1">
    <citation type="submission" date="2011-05" db="EMBL/GenBank/DDBJ databases">
        <title>Whole genome sequence of Microlunatus phosphovorus NM-1.</title>
        <authorList>
            <person name="Hosoyama A."/>
            <person name="Sasaki K."/>
            <person name="Harada T."/>
            <person name="Igarashi R."/>
            <person name="Kawakoshi A."/>
            <person name="Sasagawa M."/>
            <person name="Fukada J."/>
            <person name="Nakamura S."/>
            <person name="Katano Y."/>
            <person name="Hanada S."/>
            <person name="Kamagata Y."/>
            <person name="Nakamura N."/>
            <person name="Yamazaki S."/>
            <person name="Fujita N."/>
        </authorList>
    </citation>
    <scope>NUCLEOTIDE SEQUENCE [LARGE SCALE GENOMIC DNA]</scope>
    <source>
        <strain evidence="2">ATCC 700054 / DSM 10555 / JCM 9379 / NBRC 101784 / NCIMB 13414 / VKM Ac-1990 / NM-1</strain>
    </source>
</reference>